<evidence type="ECO:0000313" key="1">
    <source>
        <dbReference type="Ensembl" id="ENSACAP00000027907.1"/>
    </source>
</evidence>
<evidence type="ECO:0000313" key="2">
    <source>
        <dbReference type="Proteomes" id="UP000001646"/>
    </source>
</evidence>
<protein>
    <submittedName>
        <fullName evidence="1">Uncharacterized protein</fullName>
    </submittedName>
</protein>
<dbReference type="Ensembl" id="ENSACAT00000049674.1">
    <property type="protein sequence ID" value="ENSACAP00000027907.1"/>
    <property type="gene ID" value="ENSACAG00000034803.1"/>
</dbReference>
<dbReference type="AlphaFoldDB" id="A0A803SY67"/>
<dbReference type="GeneTree" id="ENSGT01040000244432"/>
<dbReference type="InParanoid" id="A0A803SY67"/>
<organism evidence="1 2">
    <name type="scientific">Anolis carolinensis</name>
    <name type="common">Green anole</name>
    <name type="synonym">American chameleon</name>
    <dbReference type="NCBI Taxonomy" id="28377"/>
    <lineage>
        <taxon>Eukaryota</taxon>
        <taxon>Metazoa</taxon>
        <taxon>Chordata</taxon>
        <taxon>Craniata</taxon>
        <taxon>Vertebrata</taxon>
        <taxon>Euteleostomi</taxon>
        <taxon>Lepidosauria</taxon>
        <taxon>Squamata</taxon>
        <taxon>Bifurcata</taxon>
        <taxon>Unidentata</taxon>
        <taxon>Episquamata</taxon>
        <taxon>Toxicofera</taxon>
        <taxon>Iguania</taxon>
        <taxon>Dactyloidae</taxon>
        <taxon>Anolis</taxon>
    </lineage>
</organism>
<keyword evidence="2" id="KW-1185">Reference proteome</keyword>
<accession>A0A803SY67</accession>
<reference evidence="1" key="2">
    <citation type="submission" date="2025-08" db="UniProtKB">
        <authorList>
            <consortium name="Ensembl"/>
        </authorList>
    </citation>
    <scope>IDENTIFICATION</scope>
</reference>
<reference evidence="1" key="3">
    <citation type="submission" date="2025-09" db="UniProtKB">
        <authorList>
            <consortium name="Ensembl"/>
        </authorList>
    </citation>
    <scope>IDENTIFICATION</scope>
</reference>
<name>A0A803SY67_ANOCA</name>
<reference evidence="1" key="1">
    <citation type="submission" date="2009-12" db="EMBL/GenBank/DDBJ databases">
        <title>The Genome Sequence of Anolis carolinensis (Green Anole Lizard).</title>
        <authorList>
            <consortium name="The Genome Sequencing Platform"/>
            <person name="Di Palma F."/>
            <person name="Alfoldi J."/>
            <person name="Heiman D."/>
            <person name="Young S."/>
            <person name="Grabherr M."/>
            <person name="Johnson J."/>
            <person name="Lander E.S."/>
            <person name="Lindblad-Toh K."/>
        </authorList>
    </citation>
    <scope>NUCLEOTIDE SEQUENCE [LARGE SCALE GENOMIC DNA]</scope>
    <source>
        <strain evidence="1">JBL SC #1</strain>
    </source>
</reference>
<sequence length="50" mass="5929">NKRRPSSYTLLFRAQALEDLPDLAEYASINWAVSQMPTDMEKEERWGWAR</sequence>
<dbReference type="Proteomes" id="UP000001646">
    <property type="component" value="Unplaced"/>
</dbReference>
<proteinExistence type="predicted"/>